<keyword evidence="2" id="KW-1185">Reference proteome</keyword>
<dbReference type="Proteomes" id="UP000215914">
    <property type="component" value="Unassembled WGS sequence"/>
</dbReference>
<reference evidence="1" key="2">
    <citation type="submission" date="2020-06" db="EMBL/GenBank/DDBJ databases">
        <title>Helianthus annuus Genome sequencing and assembly Release 2.</title>
        <authorList>
            <person name="Gouzy J."/>
            <person name="Langlade N."/>
            <person name="Munos S."/>
        </authorList>
    </citation>
    <scope>NUCLEOTIDE SEQUENCE</scope>
    <source>
        <tissue evidence="1">Leaves</tissue>
    </source>
</reference>
<reference evidence="1" key="1">
    <citation type="journal article" date="2017" name="Nature">
        <title>The sunflower genome provides insights into oil metabolism, flowering and Asterid evolution.</title>
        <authorList>
            <person name="Badouin H."/>
            <person name="Gouzy J."/>
            <person name="Grassa C.J."/>
            <person name="Murat F."/>
            <person name="Staton S.E."/>
            <person name="Cottret L."/>
            <person name="Lelandais-Briere C."/>
            <person name="Owens G.L."/>
            <person name="Carrere S."/>
            <person name="Mayjonade B."/>
            <person name="Legrand L."/>
            <person name="Gill N."/>
            <person name="Kane N.C."/>
            <person name="Bowers J.E."/>
            <person name="Hubner S."/>
            <person name="Bellec A."/>
            <person name="Berard A."/>
            <person name="Berges H."/>
            <person name="Blanchet N."/>
            <person name="Boniface M.C."/>
            <person name="Brunel D."/>
            <person name="Catrice O."/>
            <person name="Chaidir N."/>
            <person name="Claudel C."/>
            <person name="Donnadieu C."/>
            <person name="Faraut T."/>
            <person name="Fievet G."/>
            <person name="Helmstetter N."/>
            <person name="King M."/>
            <person name="Knapp S.J."/>
            <person name="Lai Z."/>
            <person name="Le Paslier M.C."/>
            <person name="Lippi Y."/>
            <person name="Lorenzon L."/>
            <person name="Mandel J.R."/>
            <person name="Marage G."/>
            <person name="Marchand G."/>
            <person name="Marquand E."/>
            <person name="Bret-Mestries E."/>
            <person name="Morien E."/>
            <person name="Nambeesan S."/>
            <person name="Nguyen T."/>
            <person name="Pegot-Espagnet P."/>
            <person name="Pouilly N."/>
            <person name="Raftis F."/>
            <person name="Sallet E."/>
            <person name="Schiex T."/>
            <person name="Thomas J."/>
            <person name="Vandecasteele C."/>
            <person name="Vares D."/>
            <person name="Vear F."/>
            <person name="Vautrin S."/>
            <person name="Crespi M."/>
            <person name="Mangin B."/>
            <person name="Burke J.M."/>
            <person name="Salse J."/>
            <person name="Munos S."/>
            <person name="Vincourt P."/>
            <person name="Rieseberg L.H."/>
            <person name="Langlade N.B."/>
        </authorList>
    </citation>
    <scope>NUCLEOTIDE SEQUENCE</scope>
    <source>
        <tissue evidence="1">Leaves</tissue>
    </source>
</reference>
<dbReference type="EMBL" id="MNCJ02000321">
    <property type="protein sequence ID" value="KAF5802255.1"/>
    <property type="molecule type" value="Genomic_DNA"/>
</dbReference>
<dbReference type="Gramene" id="mRNA:HanXRQr2_Chr06g0257441">
    <property type="protein sequence ID" value="CDS:HanXRQr2_Chr06g0257441.1"/>
    <property type="gene ID" value="HanXRQr2_Chr06g0257441"/>
</dbReference>
<protein>
    <submittedName>
        <fullName evidence="1">Uncharacterized protein</fullName>
    </submittedName>
</protein>
<evidence type="ECO:0000313" key="1">
    <source>
        <dbReference type="EMBL" id="KAF5802255.1"/>
    </source>
</evidence>
<dbReference type="AlphaFoldDB" id="A0A9K3IUG1"/>
<gene>
    <name evidence="1" type="ORF">HanXRQr2_Chr06g0257441</name>
</gene>
<evidence type="ECO:0000313" key="2">
    <source>
        <dbReference type="Proteomes" id="UP000215914"/>
    </source>
</evidence>
<comment type="caution">
    <text evidence="1">The sequence shown here is derived from an EMBL/GenBank/DDBJ whole genome shotgun (WGS) entry which is preliminary data.</text>
</comment>
<sequence>MRRFIRRPSPSTSRTCKAISKWKYTRISVQMQRCMLPTKKEKKKNICRPE</sequence>
<name>A0A9K3IUG1_HELAN</name>
<proteinExistence type="predicted"/>
<accession>A0A9K3IUG1</accession>
<organism evidence="1 2">
    <name type="scientific">Helianthus annuus</name>
    <name type="common">Common sunflower</name>
    <dbReference type="NCBI Taxonomy" id="4232"/>
    <lineage>
        <taxon>Eukaryota</taxon>
        <taxon>Viridiplantae</taxon>
        <taxon>Streptophyta</taxon>
        <taxon>Embryophyta</taxon>
        <taxon>Tracheophyta</taxon>
        <taxon>Spermatophyta</taxon>
        <taxon>Magnoliopsida</taxon>
        <taxon>eudicotyledons</taxon>
        <taxon>Gunneridae</taxon>
        <taxon>Pentapetalae</taxon>
        <taxon>asterids</taxon>
        <taxon>campanulids</taxon>
        <taxon>Asterales</taxon>
        <taxon>Asteraceae</taxon>
        <taxon>Asteroideae</taxon>
        <taxon>Heliantheae alliance</taxon>
        <taxon>Heliantheae</taxon>
        <taxon>Helianthus</taxon>
    </lineage>
</organism>